<name>A0A1U9MDB5_9HYPH</name>
<dbReference type="OrthoDB" id="7926438at2"/>
<feature type="compositionally biased region" description="Polar residues" evidence="1">
    <location>
        <begin position="2308"/>
        <end position="2317"/>
    </location>
</feature>
<dbReference type="InterPro" id="IPR011049">
    <property type="entry name" value="Serralysin-like_metalloprot_C"/>
</dbReference>
<keyword evidence="3" id="KW-1185">Reference proteome</keyword>
<sequence length="2334" mass="253139">MKLPFPQKDGVSVLVDTYSDNDVPLAISQVEIIIRGSDVVIRTQDGSELTLVQAAQMSSMHENLFNLNFADGTSVSSNELFQRADLIEPGPELSEIRENNIKSDANADPLVAVVQSAPVSETTDLDSDDVTGGQGGGKGDSDEHLSVADFLGNPPSVEDTISFVPSTSAGGGTPPSTNTPSEAMPAPVMPASPSEPSTPTTPGNPDHGSDHNGGNNDNNNDHNGGNNDNNNDHTGGDGDNTGNAGLAFVEQANLYQVTNTKTVVDNGDGTQSTVWHLGGGSPAARTNPDLGVQYGEPAILDLRNEADQEKGFTVHADNEAFKYGQVNTENSPNNLDRRLGRIVTFDQLVGGESVAGKAIKNITGIPDGMTIIWKGGPGYDDFVAKYGIELKDNEIFVNYKGNVDYNGNNINITWVDAQGRITKAKSEFTNQYDGDHPDTVINGNHAIVLPKTPNAREIYGGSGNDTIYASQFNNNIKYDGEGGTNRLIFGDDYPITTEEGSNALPGLVYDVANNKITDTGNGDVAEMHNFTEIVGTKGDDHFLIGDTATSYYFDGRDGNNVFDMQMTDPQDSTIIKGSSGNNQLFAGSGEDTYNLVNSSGNNTVVDRGKGDSNDTYNFESSTGQNKVTDAGGSDFYHFNKATNRVEINDSAAGNDQYQFHNIKDNHVTINDRNDGDSLSGSDIYDFATLTAENSNADDHIENSVVTILDENGSDKYQFDRTKGGSVTIDDEGKISAKDVAKDEYHFSGAETKVDITDKDGADKYSFENAKTSADNTITVKDYGTANDIYNFNDVTSESRAEGTASNVSILDKGGKDEYHFDRLQTKVRIDDIGSGDNYFTFHNADKSDITINNLNDGIYLGGNDIYDFATLKENNQSAEDHINDTTVAIADEYGNDLYNFDRTTGGSVTIKDTGVGNSNDRTVAADQYHFSKINTKVDITDQDGSDSYDFSDSTTSAENTIKITDNSNNYYTDTYNFNNTQASSFATGAAANIVISDTGGTDHYYFNKITSKVNIDDYGSGQDDYRFHEAKDSNITIYDHFSNRGTSQNLDNVYDFATHNTSSGGQNPTDFISNTIVNITDESGADKYYFDRTQGGSVTIVDYAIGNSGSNDRDQYFFDDSYSKVSITDGGASDNYNFNRILVDQDNTVTIKDQGGTNSGDDVYNFNDVKAKSDAVAGGSHIYISDDYGSDHYNFNNFGDATSSVISSVKIDDSGRWADNYSFRNAVNAKVDIHDYGANDADDSYDFAGNGNSDTDHISNVTVNIQDDTGQDRYYFNRTDASTISIIDGDNWQDNYFFNDTNNSNITIRDGGGVKGGSGGDNYNFDRTQGGSVKITEGDGTSNYNFHNVKTKVNIEDGGGWDNYNFQNSTNSDVNTITIVDGTGKDTYNFQNTTSENFAADNLYNITITDGLGADIYDFTGSKTKVSIEDTNTKGDEKDDGSDTYIFNKIHDSIVKIKDIAADTLNGNNTYNFGVDEDTKIVNSKVDITDQGGDNKFYFRYGQGGDVNITTTTIEGAGDDGDDNYFFNNSNFDTVKIEDSYFGDLYNFISSTTKNVTILDHGSNESRTLRLTDNYYFNDSAIAQTTIVDDQGRSDYNFTNSGTADSIVKISDGGDSDIYNFQQAKGDVTIFDGGGNDGYNNFDRIVYDSEGHMDYYRDKNGNYTDKDGNLLSFGSQPIVRHENFAAQNPDDFDFRYSSASKTITDGIVNDADSSASGLNKDNGNSAGVYHLQYSTGSTVINNRGGYDKYYLGGSTGETIINGGTGTDIVYVGKGKLTYDGGTRTDGGKENDWISFQDVLESTDANGKNVAPMDPNQRTEGVYINLAASEKGYAINNNQNILSHDSNGAVLAEGAAQGHVTNVENVIGSKFDDLIYGNEKDNYFLATQGHDIYYGGAGSDTYFVGAPNLGGRVDGLLPDDERDLYQLDPWAAKPDIGIQNDVTINLDTGEATTLWKDKNGKQYTNELHDFENAYGAYFFNNKIIGRWGTDGTLVGGYKGDQIYSVENSSKDGISYIDGNDLSTASNDTLYYNYVSNGRFINGVYVKMDDGQSYSGTTVKGFYGYDENHVAQGTQGHDVFKRIGTITGTQGNDVFEGSSAGGHKFNGGGGGDDLFISHGGVSSDYTHGVVDYSHLNPNEFFVYKLAGEYNGSLVRDRNPTYEDHLNNITGIIGSSGDDSVLFTTHPTNDNTNLISFDGGDGTDYMLKRIDSTNSHPGSIYNISGGIKNVEGIGFIDNYKDTVNLDMDKFFKDFMTGKADTDGHYHAHFFVDGQDEFNAFSSGTGDWQWKLTSDNGNGDKQWTAFGKDSDGNYTHDTGNTIDVAKGSVGDSHPQDRG</sequence>
<reference evidence="2 3" key="1">
    <citation type="submission" date="2016-11" db="EMBL/GenBank/DDBJ databases">
        <title>Comparative genomics of Bartonella apis.</title>
        <authorList>
            <person name="Engel P."/>
        </authorList>
    </citation>
    <scope>NUCLEOTIDE SEQUENCE [LARGE SCALE GENOMIC DNA]</scope>
    <source>
        <strain evidence="2 3">BBC0178</strain>
    </source>
</reference>
<proteinExistence type="predicted"/>
<dbReference type="KEGG" id="bapa:BBC0178_018270"/>
<gene>
    <name evidence="2" type="ORF">BBC0178_018270</name>
</gene>
<feature type="region of interest" description="Disordered" evidence="1">
    <location>
        <begin position="2303"/>
        <end position="2334"/>
    </location>
</feature>
<evidence type="ECO:0000313" key="2">
    <source>
        <dbReference type="EMBL" id="AQT43277.1"/>
    </source>
</evidence>
<dbReference type="EMBL" id="CP015820">
    <property type="protein sequence ID" value="AQT43277.1"/>
    <property type="molecule type" value="Genomic_DNA"/>
</dbReference>
<evidence type="ECO:0000256" key="1">
    <source>
        <dbReference type="SAM" id="MobiDB-lite"/>
    </source>
</evidence>
<dbReference type="Gene3D" id="2.150.10.10">
    <property type="entry name" value="Serralysin-like metalloprotease, C-terminal"/>
    <property type="match status" value="1"/>
</dbReference>
<accession>A0A1U9MDB5</accession>
<feature type="compositionally biased region" description="Low complexity" evidence="1">
    <location>
        <begin position="180"/>
        <end position="229"/>
    </location>
</feature>
<organism evidence="2 3">
    <name type="scientific">Bartonella apihabitans</name>
    <dbReference type="NCBI Taxonomy" id="2750929"/>
    <lineage>
        <taxon>Bacteria</taxon>
        <taxon>Pseudomonadati</taxon>
        <taxon>Pseudomonadota</taxon>
        <taxon>Alphaproteobacteria</taxon>
        <taxon>Hyphomicrobiales</taxon>
        <taxon>Bartonellaceae</taxon>
        <taxon>Bartonella</taxon>
    </lineage>
</organism>
<dbReference type="RefSeq" id="WP_149867476.1">
    <property type="nucleotide sequence ID" value="NZ_CP015820.1"/>
</dbReference>
<evidence type="ECO:0000313" key="3">
    <source>
        <dbReference type="Proteomes" id="UP000189660"/>
    </source>
</evidence>
<protein>
    <recommendedName>
        <fullName evidence="4">Ca2+-binding protein, RTX toxin-related</fullName>
    </recommendedName>
</protein>
<dbReference type="Proteomes" id="UP000189660">
    <property type="component" value="Chromosome"/>
</dbReference>
<feature type="compositionally biased region" description="Polar residues" evidence="1">
    <location>
        <begin position="163"/>
        <end position="179"/>
    </location>
</feature>
<evidence type="ECO:0008006" key="4">
    <source>
        <dbReference type="Google" id="ProtNLM"/>
    </source>
</evidence>
<feature type="region of interest" description="Disordered" evidence="1">
    <location>
        <begin position="118"/>
        <end position="244"/>
    </location>
</feature>